<evidence type="ECO:0000313" key="6">
    <source>
        <dbReference type="EMBL" id="RAM00589.1"/>
    </source>
</evidence>
<dbReference type="OrthoDB" id="9811036at2"/>
<evidence type="ECO:0000313" key="5">
    <source>
        <dbReference type="EMBL" id="QBH14929.1"/>
    </source>
</evidence>
<dbReference type="InterPro" id="IPR017937">
    <property type="entry name" value="Thioredoxin_CS"/>
</dbReference>
<keyword evidence="8" id="KW-1185">Reference proteome</keyword>
<dbReference type="InterPro" id="IPR036249">
    <property type="entry name" value="Thioredoxin-like_sf"/>
</dbReference>
<keyword evidence="3" id="KW-0812">Transmembrane</keyword>
<dbReference type="Gene3D" id="3.40.30.10">
    <property type="entry name" value="Glutaredoxin"/>
    <property type="match status" value="1"/>
</dbReference>
<dbReference type="PROSITE" id="PS51352">
    <property type="entry name" value="THIOREDOXIN_2"/>
    <property type="match status" value="1"/>
</dbReference>
<keyword evidence="2" id="KW-0676">Redox-active center</keyword>
<dbReference type="PANTHER" id="PTHR15337:SF11">
    <property type="entry name" value="THIOREDOXIN DOMAIN-CONTAINING PROTEIN"/>
    <property type="match status" value="1"/>
</dbReference>
<name>A0A328F8B9_9BACT</name>
<dbReference type="Proteomes" id="UP000248798">
    <property type="component" value="Unassembled WGS sequence"/>
</dbReference>
<dbReference type="EMBL" id="CP036313">
    <property type="protein sequence ID" value="QBH14929.1"/>
    <property type="molecule type" value="Genomic_DNA"/>
</dbReference>
<dbReference type="PANTHER" id="PTHR15337">
    <property type="entry name" value="ANTERIOR GRADIENT PROTEIN-RELATED"/>
    <property type="match status" value="1"/>
</dbReference>
<evidence type="ECO:0000313" key="8">
    <source>
        <dbReference type="Proteomes" id="UP000293902"/>
    </source>
</evidence>
<proteinExistence type="predicted"/>
<evidence type="ECO:0000259" key="4">
    <source>
        <dbReference type="PROSITE" id="PS51352"/>
    </source>
</evidence>
<reference evidence="5 8" key="2">
    <citation type="submission" date="2019-02" db="EMBL/GenBank/DDBJ databases">
        <title>Complete genome sequence of Desulfobacter hydrogenophilus AcRS1.</title>
        <authorList>
            <person name="Marietou A."/>
            <person name="Lund M.B."/>
            <person name="Marshall I.P.G."/>
            <person name="Schreiber L."/>
            <person name="Jorgensen B."/>
        </authorList>
    </citation>
    <scope>NUCLEOTIDE SEQUENCE [LARGE SCALE GENOMIC DNA]</scope>
    <source>
        <strain evidence="5 8">AcRS1</strain>
    </source>
</reference>
<dbReference type="Proteomes" id="UP000293902">
    <property type="component" value="Chromosome"/>
</dbReference>
<evidence type="ECO:0000256" key="1">
    <source>
        <dbReference type="ARBA" id="ARBA00022729"/>
    </source>
</evidence>
<accession>A0A328F8B9</accession>
<dbReference type="InterPro" id="IPR013766">
    <property type="entry name" value="Thioredoxin_domain"/>
</dbReference>
<dbReference type="InterPro" id="IPR012336">
    <property type="entry name" value="Thioredoxin-like_fold"/>
</dbReference>
<dbReference type="EMBL" id="QLNI01000043">
    <property type="protein sequence ID" value="RAM00589.1"/>
    <property type="molecule type" value="Genomic_DNA"/>
</dbReference>
<dbReference type="InterPro" id="IPR051099">
    <property type="entry name" value="AGR/TXD"/>
</dbReference>
<dbReference type="PROSITE" id="PS00194">
    <property type="entry name" value="THIOREDOXIN_1"/>
    <property type="match status" value="1"/>
</dbReference>
<evidence type="ECO:0000256" key="3">
    <source>
        <dbReference type="SAM" id="Phobius"/>
    </source>
</evidence>
<keyword evidence="1" id="KW-0732">Signal</keyword>
<feature type="domain" description="Thioredoxin" evidence="4">
    <location>
        <begin position="27"/>
        <end position="167"/>
    </location>
</feature>
<feature type="transmembrane region" description="Helical" evidence="3">
    <location>
        <begin position="6"/>
        <end position="22"/>
    </location>
</feature>
<protein>
    <submittedName>
        <fullName evidence="6">Thioredoxin family protein</fullName>
    </submittedName>
</protein>
<sequence length="184" mass="20859">MRKESILVGILVVMVLGGIYLYNRSASDLGIQVPQLNIEPRVAEHQTPQSSSTAASNDISWNDYTPGMALAGEEGKNIFLYFHASWCGYCTKLKKETFTDDRIKAYLNDHFVSIGVDTEKREKLARQWGVRGLPTLWFLEPDGTKINSLPGFANADQLLSILQYIHTQSYKNMSYQEYVQQKKS</sequence>
<dbReference type="Pfam" id="PF13098">
    <property type="entry name" value="Thioredoxin_2"/>
    <property type="match status" value="1"/>
</dbReference>
<evidence type="ECO:0000256" key="2">
    <source>
        <dbReference type="ARBA" id="ARBA00023284"/>
    </source>
</evidence>
<keyword evidence="3" id="KW-1133">Transmembrane helix</keyword>
<organism evidence="6 7">
    <name type="scientific">Desulfobacter hydrogenophilus</name>
    <dbReference type="NCBI Taxonomy" id="2291"/>
    <lineage>
        <taxon>Bacteria</taxon>
        <taxon>Pseudomonadati</taxon>
        <taxon>Thermodesulfobacteriota</taxon>
        <taxon>Desulfobacteria</taxon>
        <taxon>Desulfobacterales</taxon>
        <taxon>Desulfobacteraceae</taxon>
        <taxon>Desulfobacter</taxon>
    </lineage>
</organism>
<gene>
    <name evidence="6" type="ORF">DO021_18245</name>
    <name evidence="5" type="ORF">EYB58_19610</name>
</gene>
<dbReference type="AlphaFoldDB" id="A0A328F8B9"/>
<dbReference type="RefSeq" id="WP_111959330.1">
    <property type="nucleotide sequence ID" value="NZ_CP036313.1"/>
</dbReference>
<reference evidence="6 7" key="1">
    <citation type="submission" date="2018-06" db="EMBL/GenBank/DDBJ databases">
        <title>Complete Genome Sequence of Desulfobacter hydrogenophilus (DSM3380).</title>
        <authorList>
            <person name="Marietou A."/>
            <person name="Schreiber L."/>
            <person name="Marshall I."/>
            <person name="Jorgensen B."/>
        </authorList>
    </citation>
    <scope>NUCLEOTIDE SEQUENCE [LARGE SCALE GENOMIC DNA]</scope>
    <source>
        <strain evidence="6 7">DSM 3380</strain>
    </source>
</reference>
<keyword evidence="3" id="KW-0472">Membrane</keyword>
<evidence type="ECO:0000313" key="7">
    <source>
        <dbReference type="Proteomes" id="UP000248798"/>
    </source>
</evidence>
<dbReference type="SUPFAM" id="SSF52833">
    <property type="entry name" value="Thioredoxin-like"/>
    <property type="match status" value="1"/>
</dbReference>